<dbReference type="EC" id="3.4.19.13" evidence="11"/>
<dbReference type="GO" id="GO:0036374">
    <property type="term" value="F:glutathione hydrolase activity"/>
    <property type="evidence" value="ECO:0007669"/>
    <property type="project" value="UniProtKB-UniRule"/>
</dbReference>
<feature type="binding site" evidence="10">
    <location>
        <position position="469"/>
    </location>
    <ligand>
        <name>L-glutamate</name>
        <dbReference type="ChEBI" id="CHEBI:29985"/>
    </ligand>
</feature>
<keyword evidence="13" id="KW-0732">Signal</keyword>
<comment type="subunit">
    <text evidence="11">This enzyme consists of two polypeptide chains, which are synthesized in precursor form from a single polypeptide.</text>
</comment>
<feature type="binding site" evidence="10">
    <location>
        <begin position="445"/>
        <end position="447"/>
    </location>
    <ligand>
        <name>L-glutamate</name>
        <dbReference type="ChEBI" id="CHEBI:29985"/>
    </ligand>
</feature>
<proteinExistence type="inferred from homology"/>
<dbReference type="UniPathway" id="UPA00204"/>
<dbReference type="Gene3D" id="3.60.20.40">
    <property type="match status" value="1"/>
</dbReference>
<evidence type="ECO:0000256" key="10">
    <source>
        <dbReference type="PIRSR" id="PIRSR600101-2"/>
    </source>
</evidence>
<gene>
    <name evidence="14" type="primary">ggt_1</name>
    <name evidence="14" type="ORF">IBLFYP30_00810</name>
</gene>
<evidence type="ECO:0000256" key="8">
    <source>
        <dbReference type="ARBA" id="ARBA00047417"/>
    </source>
</evidence>
<organism evidence="14">
    <name type="scientific">Intestinibacter bartlettii</name>
    <dbReference type="NCBI Taxonomy" id="261299"/>
    <lineage>
        <taxon>Bacteria</taxon>
        <taxon>Bacillati</taxon>
        <taxon>Bacillota</taxon>
        <taxon>Clostridia</taxon>
        <taxon>Peptostreptococcales</taxon>
        <taxon>Peptostreptococcaceae</taxon>
        <taxon>Intestinibacter</taxon>
    </lineage>
</organism>
<evidence type="ECO:0000256" key="6">
    <source>
        <dbReference type="ARBA" id="ARBA00023145"/>
    </source>
</evidence>
<evidence type="ECO:0000313" key="14">
    <source>
        <dbReference type="EMBL" id="VYT64613.1"/>
    </source>
</evidence>
<dbReference type="RefSeq" id="WP_156530533.1">
    <property type="nucleotide sequence ID" value="NZ_CACRUE010000005.1"/>
</dbReference>
<comment type="catalytic activity">
    <reaction evidence="1 11">
        <text>an S-substituted glutathione + H2O = an S-substituted L-cysteinylglycine + L-glutamate</text>
        <dbReference type="Rhea" id="RHEA:59468"/>
        <dbReference type="ChEBI" id="CHEBI:15377"/>
        <dbReference type="ChEBI" id="CHEBI:29985"/>
        <dbReference type="ChEBI" id="CHEBI:90779"/>
        <dbReference type="ChEBI" id="CHEBI:143103"/>
        <dbReference type="EC" id="3.4.19.13"/>
    </reaction>
</comment>
<dbReference type="Gene3D" id="1.10.246.130">
    <property type="match status" value="1"/>
</dbReference>
<evidence type="ECO:0000256" key="1">
    <source>
        <dbReference type="ARBA" id="ARBA00001049"/>
    </source>
</evidence>
<keyword evidence="12" id="KW-0175">Coiled coil</keyword>
<feature type="binding site" evidence="10">
    <location>
        <position position="154"/>
    </location>
    <ligand>
        <name>L-glutamate</name>
        <dbReference type="ChEBI" id="CHEBI:29985"/>
    </ligand>
</feature>
<feature type="active site" description="Nucleophile" evidence="9">
    <location>
        <position position="427"/>
    </location>
</feature>
<comment type="similarity">
    <text evidence="3 11">Belongs to the gamma-glutamyltransferase family.</text>
</comment>
<evidence type="ECO:0000256" key="5">
    <source>
        <dbReference type="ARBA" id="ARBA00022801"/>
    </source>
</evidence>
<evidence type="ECO:0000256" key="4">
    <source>
        <dbReference type="ARBA" id="ARBA00022679"/>
    </source>
</evidence>
<dbReference type="GO" id="GO:0006751">
    <property type="term" value="P:glutathione catabolic process"/>
    <property type="evidence" value="ECO:0007669"/>
    <property type="project" value="UniProtKB-UniRule"/>
</dbReference>
<dbReference type="PROSITE" id="PS00462">
    <property type="entry name" value="G_GLU_TRANSPEPTIDASE"/>
    <property type="match status" value="1"/>
</dbReference>
<keyword evidence="7 11" id="KW-0012">Acyltransferase</keyword>
<evidence type="ECO:0000256" key="7">
    <source>
        <dbReference type="ARBA" id="ARBA00023315"/>
    </source>
</evidence>
<feature type="signal peptide" evidence="13">
    <location>
        <begin position="1"/>
        <end position="24"/>
    </location>
</feature>
<evidence type="ECO:0000256" key="2">
    <source>
        <dbReference type="ARBA" id="ARBA00001089"/>
    </source>
</evidence>
<accession>A0A6N2YE94</accession>
<dbReference type="NCBIfam" id="TIGR00066">
    <property type="entry name" value="g_glut_trans"/>
    <property type="match status" value="1"/>
</dbReference>
<dbReference type="InterPro" id="IPR043137">
    <property type="entry name" value="GGT_ssub_C"/>
</dbReference>
<name>A0A6N2YE94_9FIRM</name>
<dbReference type="PANTHER" id="PTHR43199:SF1">
    <property type="entry name" value="GLUTATHIONE HYDROLASE PROENZYME"/>
    <property type="match status" value="1"/>
</dbReference>
<dbReference type="InterPro" id="IPR043138">
    <property type="entry name" value="GGT_lsub"/>
</dbReference>
<dbReference type="InterPro" id="IPR055262">
    <property type="entry name" value="GGT_CS"/>
</dbReference>
<dbReference type="InterPro" id="IPR029055">
    <property type="entry name" value="Ntn_hydrolases_N"/>
</dbReference>
<keyword evidence="4 11" id="KW-0808">Transferase</keyword>
<feature type="binding site" evidence="10">
    <location>
        <position position="511"/>
    </location>
    <ligand>
        <name>L-glutamate</name>
        <dbReference type="ChEBI" id="CHEBI:29985"/>
    </ligand>
</feature>
<evidence type="ECO:0000256" key="12">
    <source>
        <dbReference type="SAM" id="Coils"/>
    </source>
</evidence>
<dbReference type="GO" id="GO:0006750">
    <property type="term" value="P:glutathione biosynthetic process"/>
    <property type="evidence" value="ECO:0007669"/>
    <property type="project" value="UniProtKB-KW"/>
</dbReference>
<dbReference type="SUPFAM" id="SSF56235">
    <property type="entry name" value="N-terminal nucleophile aminohydrolases (Ntn hydrolases)"/>
    <property type="match status" value="1"/>
</dbReference>
<dbReference type="EMBL" id="CACRUE010000005">
    <property type="protein sequence ID" value="VYT64613.1"/>
    <property type="molecule type" value="Genomic_DNA"/>
</dbReference>
<comment type="PTM">
    <text evidence="11">Cleaved by autocatalysis into a large and a small subunit.</text>
</comment>
<feature type="chain" id="PRO_5039694138" description="Glutathione hydrolase proenzyme" evidence="13">
    <location>
        <begin position="25"/>
        <end position="609"/>
    </location>
</feature>
<evidence type="ECO:0000256" key="11">
    <source>
        <dbReference type="RuleBase" id="RU368036"/>
    </source>
</evidence>
<keyword evidence="11" id="KW-0317">Glutathione biosynthesis</keyword>
<dbReference type="EC" id="2.3.2.2" evidence="11"/>
<dbReference type="InterPro" id="IPR051792">
    <property type="entry name" value="GGT_bact"/>
</dbReference>
<dbReference type="PRINTS" id="PR01210">
    <property type="entry name" value="GGTRANSPTASE"/>
</dbReference>
<comment type="catalytic activity">
    <reaction evidence="2 11">
        <text>glutathione + H2O = L-cysteinylglycine + L-glutamate</text>
        <dbReference type="Rhea" id="RHEA:28807"/>
        <dbReference type="ChEBI" id="CHEBI:15377"/>
        <dbReference type="ChEBI" id="CHEBI:29985"/>
        <dbReference type="ChEBI" id="CHEBI:57925"/>
        <dbReference type="ChEBI" id="CHEBI:61694"/>
        <dbReference type="EC" id="3.4.19.13"/>
    </reaction>
</comment>
<reference evidence="14" key="1">
    <citation type="submission" date="2019-11" db="EMBL/GenBank/DDBJ databases">
        <authorList>
            <person name="Feng L."/>
        </authorList>
    </citation>
    <scope>NUCLEOTIDE SEQUENCE</scope>
    <source>
        <strain evidence="14">IbartlettiiLFYP30</strain>
    </source>
</reference>
<dbReference type="GO" id="GO:0103068">
    <property type="term" value="F:leukotriene C4 gamma-glutamyl transferase activity"/>
    <property type="evidence" value="ECO:0007669"/>
    <property type="project" value="UniProtKB-EC"/>
</dbReference>
<dbReference type="PANTHER" id="PTHR43199">
    <property type="entry name" value="GLUTATHIONE HYDROLASE"/>
    <property type="match status" value="1"/>
</dbReference>
<feature type="coiled-coil region" evidence="12">
    <location>
        <begin position="28"/>
        <end position="55"/>
    </location>
</feature>
<comment type="catalytic activity">
    <reaction evidence="8 11">
        <text>an N-terminal (5-L-glutamyl)-[peptide] + an alpha-amino acid = 5-L-glutamyl amino acid + an N-terminal L-alpha-aminoacyl-[peptide]</text>
        <dbReference type="Rhea" id="RHEA:23904"/>
        <dbReference type="Rhea" id="RHEA-COMP:9780"/>
        <dbReference type="Rhea" id="RHEA-COMP:9795"/>
        <dbReference type="ChEBI" id="CHEBI:77644"/>
        <dbReference type="ChEBI" id="CHEBI:78597"/>
        <dbReference type="ChEBI" id="CHEBI:78599"/>
        <dbReference type="ChEBI" id="CHEBI:78608"/>
        <dbReference type="EC" id="2.3.2.2"/>
    </reaction>
</comment>
<dbReference type="Pfam" id="PF01019">
    <property type="entry name" value="G_glu_transpept"/>
    <property type="match status" value="1"/>
</dbReference>
<evidence type="ECO:0000256" key="3">
    <source>
        <dbReference type="ARBA" id="ARBA00009381"/>
    </source>
</evidence>
<feature type="binding site" evidence="10">
    <location>
        <begin position="488"/>
        <end position="489"/>
    </location>
    <ligand>
        <name>L-glutamate</name>
        <dbReference type="ChEBI" id="CHEBI:29985"/>
    </ligand>
</feature>
<comment type="pathway">
    <text evidence="11">Sulfur metabolism; glutathione metabolism.</text>
</comment>
<keyword evidence="5 11" id="KW-0378">Hydrolase</keyword>
<dbReference type="InterPro" id="IPR000101">
    <property type="entry name" value="GGT_peptidase"/>
</dbReference>
<evidence type="ECO:0000256" key="9">
    <source>
        <dbReference type="PIRSR" id="PIRSR600101-1"/>
    </source>
</evidence>
<sequence length="609" mass="65827">MKISKKVISLLLVLSMTIPLCVGCAKTVKEESENNEQANKVIEEAKSKLKEVEETKESTGVVSDGDGWTLWDEDGHLTSGDRDATAKNGVVSAAKYEASQAGLEVLKAGGNAIDAAVAVAFALSVIEQNASGIGGGGSMMIRTEEGENVFIAFRGDAPSAASPDMWVVENGKVANKANRQGGKAVTIPGEVAGLLYAFDNYGSGNLTLEQVMAPAINLAQNGFYVTPTLYKDMVAADEKMSRFPEFYKFLRKDNGELYQVGDLWKNEELADTLRIIAKNGRDGFYKGEVAEKIVEMTKKYGGILTMEDLANYQPKVSKPVEGTYRGYKILSSKGGGTNIIEGLNILENFNMSDYDINSVERAHVLSEMFKQVYADREAYMADPFNTDVLIKGLTSKKYAKQLASKINMDYSQDYVPGSPEDYEHEDTTHFSVADKAGNMVAITQTVNLEFGSGVMVDGYGFVLNDAMADFAADADSVNAVKPGSEPLSSMSPTIILNEDGSPFLVIGTPGGSRIVSLLTQVISNVIDYDLSIEDAIKQPRIYDKPDTGLVLEDTVDSSLIPKLSSMGHMVSVYEGEPKHFGSVQAVMYKKDGTMVGGADERRDGKALGY</sequence>
<protein>
    <recommendedName>
        <fullName evidence="11">Glutathione hydrolase proenzyme</fullName>
        <ecNumber evidence="11">2.3.2.2</ecNumber>
        <ecNumber evidence="11">3.4.19.13</ecNumber>
    </recommendedName>
    <component>
        <recommendedName>
            <fullName evidence="11">Glutathione hydrolase large chain</fullName>
        </recommendedName>
    </component>
    <component>
        <recommendedName>
            <fullName evidence="11">Glutathione hydrolase small chain</fullName>
        </recommendedName>
    </component>
</protein>
<dbReference type="AlphaFoldDB" id="A0A6N2YE94"/>
<keyword evidence="6 11" id="KW-0865">Zymogen</keyword>
<evidence type="ECO:0000256" key="13">
    <source>
        <dbReference type="SAM" id="SignalP"/>
    </source>
</evidence>